<dbReference type="RefSeq" id="WP_169660727.1">
    <property type="nucleotide sequence ID" value="NZ_JABANE010000173.1"/>
</dbReference>
<dbReference type="EMBL" id="JABANE010000173">
    <property type="protein sequence ID" value="NME72540.1"/>
    <property type="molecule type" value="Genomic_DNA"/>
</dbReference>
<dbReference type="AlphaFoldDB" id="A0A7X9S190"/>
<keyword evidence="2" id="KW-1185">Reference proteome</keyword>
<organism evidence="1 2">
    <name type="scientific">Flammeovirga aprica JL-4</name>
    <dbReference type="NCBI Taxonomy" id="694437"/>
    <lineage>
        <taxon>Bacteria</taxon>
        <taxon>Pseudomonadati</taxon>
        <taxon>Bacteroidota</taxon>
        <taxon>Cytophagia</taxon>
        <taxon>Cytophagales</taxon>
        <taxon>Flammeovirgaceae</taxon>
        <taxon>Flammeovirga</taxon>
    </lineage>
</organism>
<reference evidence="1 2" key="1">
    <citation type="submission" date="2020-04" db="EMBL/GenBank/DDBJ databases">
        <title>Flammeovirga sp. SR4, a novel species isolated from seawater.</title>
        <authorList>
            <person name="Wang X."/>
        </authorList>
    </citation>
    <scope>NUCLEOTIDE SEQUENCE [LARGE SCALE GENOMIC DNA]</scope>
    <source>
        <strain evidence="1 2">ATCC 23126</strain>
    </source>
</reference>
<protein>
    <submittedName>
        <fullName evidence="1">Uncharacterized protein</fullName>
    </submittedName>
</protein>
<name>A0A7X9S190_9BACT</name>
<dbReference type="Proteomes" id="UP000576082">
    <property type="component" value="Unassembled WGS sequence"/>
</dbReference>
<gene>
    <name evidence="1" type="ORF">HHU12_31560</name>
</gene>
<comment type="caution">
    <text evidence="1">The sequence shown here is derived from an EMBL/GenBank/DDBJ whole genome shotgun (WGS) entry which is preliminary data.</text>
</comment>
<evidence type="ECO:0000313" key="2">
    <source>
        <dbReference type="Proteomes" id="UP000576082"/>
    </source>
</evidence>
<evidence type="ECO:0000313" key="1">
    <source>
        <dbReference type="EMBL" id="NME72540.1"/>
    </source>
</evidence>
<sequence length="277" mass="31890">MLFRIIQPNFFNQKSNEKLTTTIILSVFYVTIVLLFSSCNNNEPVAPTGNATIEFSQRLIEPDKQPIYGSEEIAKPNVEIKLAGEIQTRNRVTGEDFPTIDLEGSLKLPLGSGYESRVQIPEILTNYSDAFRIKNDNWKQYDVNSTESQRITLDATPYDLQVNLYSNENGIDKNQPVQYYNVYTSQWEDFFYNSDENYWYVVQERLTLDVRFAARYKDGGVGDLIEYDLNDLEIGYNHFYHVNQTTRENEGIGFDLLVPVGNKGSPTKSGHRLPKYL</sequence>
<accession>A0A7X9S190</accession>
<proteinExistence type="predicted"/>